<dbReference type="PANTHER" id="PTHR42089:SF1">
    <property type="entry name" value="YALI0F09427P"/>
    <property type="match status" value="1"/>
</dbReference>
<dbReference type="PANTHER" id="PTHR42089">
    <property type="entry name" value="YALI0F09427P"/>
    <property type="match status" value="1"/>
</dbReference>
<dbReference type="AlphaFoldDB" id="A0AAN8RNV8"/>
<name>A0AAN8RNV8_9PEZI</name>
<sequence length="209" mass="22420">MAVQVLIPNRIKPNQTIFTTFHSSQRLKSPLYQTATSLLYMMHDHNAHKLLAQIPLTVSPFAGLPTSITLPYDYVSLPASLPPPSSSQIVSPSGQSSISPEQLSIDCGNLAAHLTDEAKAAKEEIEKWVKSIEDRELMEKRRVAPGWLDTGVVMLEPTKKAGTPVTGGAAAPTSMPEPKVLGVPVPNGYANQAASPGEELDRAFGGLRV</sequence>
<organism evidence="1 2">
    <name type="scientific">Orbilia javanica</name>
    <dbReference type="NCBI Taxonomy" id="47235"/>
    <lineage>
        <taxon>Eukaryota</taxon>
        <taxon>Fungi</taxon>
        <taxon>Dikarya</taxon>
        <taxon>Ascomycota</taxon>
        <taxon>Pezizomycotina</taxon>
        <taxon>Orbiliomycetes</taxon>
        <taxon>Orbiliales</taxon>
        <taxon>Orbiliaceae</taxon>
        <taxon>Orbilia</taxon>
    </lineage>
</organism>
<evidence type="ECO:0000313" key="2">
    <source>
        <dbReference type="Proteomes" id="UP001313282"/>
    </source>
</evidence>
<dbReference type="EMBL" id="JAVHNR010000003">
    <property type="protein sequence ID" value="KAK6347547.1"/>
    <property type="molecule type" value="Genomic_DNA"/>
</dbReference>
<dbReference type="Proteomes" id="UP001313282">
    <property type="component" value="Unassembled WGS sequence"/>
</dbReference>
<evidence type="ECO:0000313" key="1">
    <source>
        <dbReference type="EMBL" id="KAK6347547.1"/>
    </source>
</evidence>
<comment type="caution">
    <text evidence="1">The sequence shown here is derived from an EMBL/GenBank/DDBJ whole genome shotgun (WGS) entry which is preliminary data.</text>
</comment>
<accession>A0AAN8RNV8</accession>
<keyword evidence="2" id="KW-1185">Reference proteome</keyword>
<reference evidence="1 2" key="1">
    <citation type="submission" date="2019-10" db="EMBL/GenBank/DDBJ databases">
        <authorList>
            <person name="Palmer J.M."/>
        </authorList>
    </citation>
    <scope>NUCLEOTIDE SEQUENCE [LARGE SCALE GENOMIC DNA]</scope>
    <source>
        <strain evidence="1 2">TWF718</strain>
    </source>
</reference>
<proteinExistence type="predicted"/>
<protein>
    <submittedName>
        <fullName evidence="1">Uncharacterized protein</fullName>
    </submittedName>
</protein>
<gene>
    <name evidence="1" type="ORF">TWF718_005386</name>
</gene>